<feature type="transmembrane region" description="Helical" evidence="1">
    <location>
        <begin position="16"/>
        <end position="38"/>
    </location>
</feature>
<feature type="transmembrane region" description="Helical" evidence="1">
    <location>
        <begin position="96"/>
        <end position="116"/>
    </location>
</feature>
<keyword evidence="3" id="KW-1185">Reference proteome</keyword>
<keyword evidence="1" id="KW-0812">Transmembrane</keyword>
<feature type="transmembrane region" description="Helical" evidence="1">
    <location>
        <begin position="44"/>
        <end position="64"/>
    </location>
</feature>
<organism evidence="2 3">
    <name type="scientific">Methanocorpusculum petauri</name>
    <dbReference type="NCBI Taxonomy" id="3002863"/>
    <lineage>
        <taxon>Archaea</taxon>
        <taxon>Methanobacteriati</taxon>
        <taxon>Methanobacteriota</taxon>
        <taxon>Stenosarchaea group</taxon>
        <taxon>Methanomicrobia</taxon>
        <taxon>Methanomicrobiales</taxon>
        <taxon>Methanocorpusculaceae</taxon>
        <taxon>Methanocorpusculum</taxon>
    </lineage>
</organism>
<comment type="caution">
    <text evidence="2">The sequence shown here is derived from an EMBL/GenBank/DDBJ whole genome shotgun (WGS) entry which is preliminary data.</text>
</comment>
<name>A0ABT4IGI2_9EURY</name>
<evidence type="ECO:0000313" key="3">
    <source>
        <dbReference type="Proteomes" id="UP001141422"/>
    </source>
</evidence>
<evidence type="ECO:0000256" key="1">
    <source>
        <dbReference type="SAM" id="Phobius"/>
    </source>
</evidence>
<protein>
    <submittedName>
        <fullName evidence="2">DUF308 domain-containing protein</fullName>
    </submittedName>
</protein>
<feature type="transmembrane region" description="Helical" evidence="1">
    <location>
        <begin position="71"/>
        <end position="90"/>
    </location>
</feature>
<feature type="transmembrane region" description="Helical" evidence="1">
    <location>
        <begin position="152"/>
        <end position="172"/>
    </location>
</feature>
<evidence type="ECO:0000313" key="2">
    <source>
        <dbReference type="EMBL" id="MCZ0860852.1"/>
    </source>
</evidence>
<dbReference type="PANTHER" id="PTHR34989">
    <property type="entry name" value="PROTEIN HDED"/>
    <property type="match status" value="1"/>
</dbReference>
<reference evidence="2" key="1">
    <citation type="submission" date="2022-12" db="EMBL/GenBank/DDBJ databases">
        <title>Isolation and characterisation of novel Methanocorpusculum spp. from native Australian herbivores indicates the genus is ancestrally host-associated.</title>
        <authorList>
            <person name="Volmer J.G."/>
            <person name="Soo R.M."/>
            <person name="Evans P.N."/>
            <person name="Hoedt E.C."/>
            <person name="Astorga Alsina A.L."/>
            <person name="Woodcroft B.J."/>
            <person name="Tyson G.W."/>
            <person name="Hugenholtz P."/>
            <person name="Morrison M."/>
        </authorList>
    </citation>
    <scope>NUCLEOTIDE SEQUENCE</scope>
    <source>
        <strain evidence="2">MG</strain>
    </source>
</reference>
<dbReference type="Pfam" id="PF03729">
    <property type="entry name" value="DUF308"/>
    <property type="match status" value="2"/>
</dbReference>
<dbReference type="InterPro" id="IPR052712">
    <property type="entry name" value="Acid_resist_chaperone_HdeD"/>
</dbReference>
<feature type="transmembrane region" description="Helical" evidence="1">
    <location>
        <begin position="128"/>
        <end position="146"/>
    </location>
</feature>
<gene>
    <name evidence="2" type="ORF">O0S10_06365</name>
</gene>
<keyword evidence="1" id="KW-0472">Membrane</keyword>
<keyword evidence="1" id="KW-1133">Transmembrane helix</keyword>
<accession>A0ABT4IGI2</accession>
<sequence>MTETESPVAGDIFKSLLLKGILMIILGIIMLAFTFSSILAIDYLFGIVLIILGIQLLTSGSTFLGEYKRTWWVILLGILAIIFGIVAFIFPAMMTLYIVFLIAITSLISGFTDLALAISDKCGMANRALVAISGILGIILGILFIISPFVGAFVIVQVTGIFLLAFGILAIAEGYMAKKAVQTA</sequence>
<proteinExistence type="predicted"/>
<dbReference type="PANTHER" id="PTHR34989:SF1">
    <property type="entry name" value="PROTEIN HDED"/>
    <property type="match status" value="1"/>
</dbReference>
<dbReference type="RefSeq" id="WP_268925054.1">
    <property type="nucleotide sequence ID" value="NZ_JAPTGB010000012.1"/>
</dbReference>
<dbReference type="EMBL" id="JAPTGB010000012">
    <property type="protein sequence ID" value="MCZ0860852.1"/>
    <property type="molecule type" value="Genomic_DNA"/>
</dbReference>
<dbReference type="Proteomes" id="UP001141422">
    <property type="component" value="Unassembled WGS sequence"/>
</dbReference>
<dbReference type="InterPro" id="IPR005325">
    <property type="entry name" value="DUF308_memb"/>
</dbReference>